<protein>
    <submittedName>
        <fullName evidence="3">Alpha/beta hydrolase</fullName>
    </submittedName>
</protein>
<dbReference type="Gene3D" id="3.40.50.1820">
    <property type="entry name" value="alpha/beta hydrolase"/>
    <property type="match status" value="1"/>
</dbReference>
<feature type="domain" description="Alpha/beta hydrolase fold-3" evidence="2">
    <location>
        <begin position="86"/>
        <end position="292"/>
    </location>
</feature>
<dbReference type="InterPro" id="IPR029058">
    <property type="entry name" value="AB_hydrolase_fold"/>
</dbReference>
<sequence>MALSWRVRILGAVLRVVVGRYATMPDAKRRLLQAHDGPSWIGDLLNGPPDPTVRIADIAVPGPAGDIPARMFQPGDERHDVTKPLVVVFPGGGFVFAHQTLLNWLSSRLCARLGAVVVSPGYRLAPAHPAPAAGEDCYAVTAWLAANAERFGGDAGRLAVIGESAGANLAAVVTLMARDSGGPAIRAQGLLQGAFDVRPRSPLMTTRSTEPFGRPTDAPDMVRAYLGEHGDPADPLISPLLASDHSGLPPAFVLTADHDYLYEDGIRYGETLRAAGVRVELARLVDSPHGIFSFPTWCAASGPALDRLAAFLRRELAPDG</sequence>
<evidence type="ECO:0000313" key="4">
    <source>
        <dbReference type="Proteomes" id="UP000504882"/>
    </source>
</evidence>
<dbReference type="PROSITE" id="PS00122">
    <property type="entry name" value="CARBOXYLESTERASE_B_1"/>
    <property type="match status" value="1"/>
</dbReference>
<organism evidence="3 4">
    <name type="scientific">Occultella glacieicola</name>
    <dbReference type="NCBI Taxonomy" id="2518684"/>
    <lineage>
        <taxon>Bacteria</taxon>
        <taxon>Bacillati</taxon>
        <taxon>Actinomycetota</taxon>
        <taxon>Actinomycetes</taxon>
        <taxon>Micrococcales</taxon>
        <taxon>Ruaniaceae</taxon>
        <taxon>Occultella</taxon>
    </lineage>
</organism>
<dbReference type="PANTHER" id="PTHR48081">
    <property type="entry name" value="AB HYDROLASE SUPERFAMILY PROTEIN C4A8.06C"/>
    <property type="match status" value="1"/>
</dbReference>
<proteinExistence type="predicted"/>
<accession>A0ABY2E5B9</accession>
<name>A0ABY2E5B9_9MICO</name>
<dbReference type="EMBL" id="SMNA01000006">
    <property type="protein sequence ID" value="TDE92617.1"/>
    <property type="molecule type" value="Genomic_DNA"/>
</dbReference>
<dbReference type="PANTHER" id="PTHR48081:SF8">
    <property type="entry name" value="ALPHA_BETA HYDROLASE FOLD-3 DOMAIN-CONTAINING PROTEIN-RELATED"/>
    <property type="match status" value="1"/>
</dbReference>
<reference evidence="3 4" key="1">
    <citation type="submission" date="2019-03" db="EMBL/GenBank/DDBJ databases">
        <title>Genomic features of bacteria from cold environments.</title>
        <authorList>
            <person name="Shen L."/>
        </authorList>
    </citation>
    <scope>NUCLEOTIDE SEQUENCE [LARGE SCALE GENOMIC DNA]</scope>
    <source>
        <strain evidence="4">T3246-1</strain>
    </source>
</reference>
<evidence type="ECO:0000256" key="1">
    <source>
        <dbReference type="ARBA" id="ARBA00022801"/>
    </source>
</evidence>
<dbReference type="GO" id="GO:0016787">
    <property type="term" value="F:hydrolase activity"/>
    <property type="evidence" value="ECO:0007669"/>
    <property type="project" value="UniProtKB-KW"/>
</dbReference>
<evidence type="ECO:0000313" key="3">
    <source>
        <dbReference type="EMBL" id="TDE92617.1"/>
    </source>
</evidence>
<dbReference type="InterPro" id="IPR013094">
    <property type="entry name" value="AB_hydrolase_3"/>
</dbReference>
<keyword evidence="4" id="KW-1185">Reference proteome</keyword>
<dbReference type="Proteomes" id="UP000504882">
    <property type="component" value="Unassembled WGS sequence"/>
</dbReference>
<keyword evidence="1 3" id="KW-0378">Hydrolase</keyword>
<dbReference type="RefSeq" id="WP_133108247.1">
    <property type="nucleotide sequence ID" value="NZ_SMNA01000006.1"/>
</dbReference>
<evidence type="ECO:0000259" key="2">
    <source>
        <dbReference type="Pfam" id="PF07859"/>
    </source>
</evidence>
<dbReference type="InterPro" id="IPR050300">
    <property type="entry name" value="GDXG_lipolytic_enzyme"/>
</dbReference>
<gene>
    <name evidence="3" type="ORF">EXU48_13830</name>
</gene>
<dbReference type="InterPro" id="IPR019826">
    <property type="entry name" value="Carboxylesterase_B_AS"/>
</dbReference>
<dbReference type="SUPFAM" id="SSF53474">
    <property type="entry name" value="alpha/beta-Hydrolases"/>
    <property type="match status" value="1"/>
</dbReference>
<dbReference type="Pfam" id="PF07859">
    <property type="entry name" value="Abhydrolase_3"/>
    <property type="match status" value="1"/>
</dbReference>
<comment type="caution">
    <text evidence="3">The sequence shown here is derived from an EMBL/GenBank/DDBJ whole genome shotgun (WGS) entry which is preliminary data.</text>
</comment>